<feature type="non-terminal residue" evidence="2">
    <location>
        <position position="1"/>
    </location>
</feature>
<organism evidence="2">
    <name type="scientific">marine sediment metagenome</name>
    <dbReference type="NCBI Taxonomy" id="412755"/>
    <lineage>
        <taxon>unclassified sequences</taxon>
        <taxon>metagenomes</taxon>
        <taxon>ecological metagenomes</taxon>
    </lineage>
</organism>
<evidence type="ECO:0000313" key="2">
    <source>
        <dbReference type="EMBL" id="GAI29796.1"/>
    </source>
</evidence>
<dbReference type="InterPro" id="IPR033396">
    <property type="entry name" value="DUF5107"/>
</dbReference>
<dbReference type="Pfam" id="PF17128">
    <property type="entry name" value="DUF5107"/>
    <property type="match status" value="1"/>
</dbReference>
<accession>X1NHW2</accession>
<reference evidence="2" key="1">
    <citation type="journal article" date="2014" name="Front. Microbiol.">
        <title>High frequency of phylogenetically diverse reductive dehalogenase-homologous genes in deep subseafloor sedimentary metagenomes.</title>
        <authorList>
            <person name="Kawai M."/>
            <person name="Futagami T."/>
            <person name="Toyoda A."/>
            <person name="Takaki Y."/>
            <person name="Nishi S."/>
            <person name="Hori S."/>
            <person name="Arai W."/>
            <person name="Tsubouchi T."/>
            <person name="Morono Y."/>
            <person name="Uchiyama I."/>
            <person name="Ito T."/>
            <person name="Fujiyama A."/>
            <person name="Inagaki F."/>
            <person name="Takami H."/>
        </authorList>
    </citation>
    <scope>NUCLEOTIDE SEQUENCE</scope>
    <source>
        <strain evidence="2">Expedition CK06-06</strain>
    </source>
</reference>
<evidence type="ECO:0000259" key="1">
    <source>
        <dbReference type="Pfam" id="PF17128"/>
    </source>
</evidence>
<feature type="domain" description="DUF5107" evidence="1">
    <location>
        <begin position="25"/>
        <end position="119"/>
    </location>
</feature>
<sequence length="135" mass="15690">PFPYSDRTIPDNKKELLGHEAAFRVLPYRMQDRYSRRRHPICLKQIILENDLIEAVFLPEFGGRLYSLRDKKTGKNILYRNSVFQLANLAIRNAWFSGGIEWNIGQIGHTFTTCSPVYVAKVKDKKEGDFFNPVL</sequence>
<proteinExistence type="predicted"/>
<gene>
    <name evidence="2" type="ORF">S06H3_32504</name>
</gene>
<name>X1NHW2_9ZZZZ</name>
<dbReference type="AlphaFoldDB" id="X1NHW2"/>
<protein>
    <recommendedName>
        <fullName evidence="1">DUF5107 domain-containing protein</fullName>
    </recommendedName>
</protein>
<comment type="caution">
    <text evidence="2">The sequence shown here is derived from an EMBL/GenBank/DDBJ whole genome shotgun (WGS) entry which is preliminary data.</text>
</comment>
<dbReference type="EMBL" id="BARV01019332">
    <property type="protein sequence ID" value="GAI29796.1"/>
    <property type="molecule type" value="Genomic_DNA"/>
</dbReference>